<evidence type="ECO:0000313" key="2">
    <source>
        <dbReference type="Proteomes" id="UP000015241"/>
    </source>
</evidence>
<dbReference type="HOGENOM" id="CLU_212984_0_0_1"/>
<sequence>MSPPVTTASSQLPIEIWDSIIGLNRDDHRILAICSLVCRAWSPTCRMHRFREVR</sequence>
<dbReference type="Proteomes" id="UP000015241">
    <property type="component" value="Unassembled WGS sequence"/>
</dbReference>
<keyword evidence="2" id="KW-1185">Reference proteome</keyword>
<feature type="non-terminal residue" evidence="1">
    <location>
        <position position="54"/>
    </location>
</feature>
<accession>S8EB16</accession>
<name>S8EB16_FOMSC</name>
<proteinExistence type="predicted"/>
<organism evidence="1 2">
    <name type="scientific">Fomitopsis schrenkii</name>
    <name type="common">Brown rot fungus</name>
    <dbReference type="NCBI Taxonomy" id="2126942"/>
    <lineage>
        <taxon>Eukaryota</taxon>
        <taxon>Fungi</taxon>
        <taxon>Dikarya</taxon>
        <taxon>Basidiomycota</taxon>
        <taxon>Agaricomycotina</taxon>
        <taxon>Agaricomycetes</taxon>
        <taxon>Polyporales</taxon>
        <taxon>Fomitopsis</taxon>
    </lineage>
</organism>
<dbReference type="SUPFAM" id="SSF81383">
    <property type="entry name" value="F-box domain"/>
    <property type="match status" value="1"/>
</dbReference>
<reference evidence="1 2" key="1">
    <citation type="journal article" date="2012" name="Science">
        <title>The Paleozoic origin of enzymatic lignin decomposition reconstructed from 31 fungal genomes.</title>
        <authorList>
            <person name="Floudas D."/>
            <person name="Binder M."/>
            <person name="Riley R."/>
            <person name="Barry K."/>
            <person name="Blanchette R.A."/>
            <person name="Henrissat B."/>
            <person name="Martinez A.T."/>
            <person name="Otillar R."/>
            <person name="Spatafora J.W."/>
            <person name="Yadav J.S."/>
            <person name="Aerts A."/>
            <person name="Benoit I."/>
            <person name="Boyd A."/>
            <person name="Carlson A."/>
            <person name="Copeland A."/>
            <person name="Coutinho P.M."/>
            <person name="de Vries R.P."/>
            <person name="Ferreira P."/>
            <person name="Findley K."/>
            <person name="Foster B."/>
            <person name="Gaskell J."/>
            <person name="Glotzer D."/>
            <person name="Gorecki P."/>
            <person name="Heitman J."/>
            <person name="Hesse C."/>
            <person name="Hori C."/>
            <person name="Igarashi K."/>
            <person name="Jurgens J.A."/>
            <person name="Kallen N."/>
            <person name="Kersten P."/>
            <person name="Kohler A."/>
            <person name="Kuees U."/>
            <person name="Kumar T.K.A."/>
            <person name="Kuo A."/>
            <person name="LaButti K."/>
            <person name="Larrondo L.F."/>
            <person name="Lindquist E."/>
            <person name="Ling A."/>
            <person name="Lombard V."/>
            <person name="Lucas S."/>
            <person name="Lundell T."/>
            <person name="Martin R."/>
            <person name="McLaughlin D.J."/>
            <person name="Morgenstern I."/>
            <person name="Morin E."/>
            <person name="Murat C."/>
            <person name="Nagy L.G."/>
            <person name="Nolan M."/>
            <person name="Ohm R.A."/>
            <person name="Patyshakuliyeva A."/>
            <person name="Rokas A."/>
            <person name="Ruiz-Duenas F.J."/>
            <person name="Sabat G."/>
            <person name="Salamov A."/>
            <person name="Samejima M."/>
            <person name="Schmutz J."/>
            <person name="Slot J.C."/>
            <person name="St John F."/>
            <person name="Stenlid J."/>
            <person name="Sun H."/>
            <person name="Sun S."/>
            <person name="Syed K."/>
            <person name="Tsang A."/>
            <person name="Wiebenga A."/>
            <person name="Young D."/>
            <person name="Pisabarro A."/>
            <person name="Eastwood D.C."/>
            <person name="Martin F."/>
            <person name="Cullen D."/>
            <person name="Grigoriev I.V."/>
            <person name="Hibbett D.S."/>
        </authorList>
    </citation>
    <scope>NUCLEOTIDE SEQUENCE</scope>
    <source>
        <strain evidence="2">FP-58527</strain>
    </source>
</reference>
<gene>
    <name evidence="1" type="ORF">FOMPIDRAFT_1119522</name>
</gene>
<dbReference type="AlphaFoldDB" id="S8EB16"/>
<evidence type="ECO:0008006" key="3">
    <source>
        <dbReference type="Google" id="ProtNLM"/>
    </source>
</evidence>
<protein>
    <recommendedName>
        <fullName evidence="3">F-box domain-containing protein</fullName>
    </recommendedName>
</protein>
<dbReference type="InterPro" id="IPR036047">
    <property type="entry name" value="F-box-like_dom_sf"/>
</dbReference>
<dbReference type="EMBL" id="KE504139">
    <property type="protein sequence ID" value="EPT01783.1"/>
    <property type="molecule type" value="Genomic_DNA"/>
</dbReference>
<dbReference type="OrthoDB" id="2751422at2759"/>
<evidence type="ECO:0000313" key="1">
    <source>
        <dbReference type="EMBL" id="EPT01783.1"/>
    </source>
</evidence>
<dbReference type="InParanoid" id="S8EB16"/>